<name>A0A933NXE4_9HYPH</name>
<feature type="domain" description="EF-hand" evidence="2">
    <location>
        <begin position="29"/>
        <end position="46"/>
    </location>
</feature>
<dbReference type="SUPFAM" id="SSF47473">
    <property type="entry name" value="EF-hand"/>
    <property type="match status" value="1"/>
</dbReference>
<proteinExistence type="predicted"/>
<feature type="domain" description="EF-hand" evidence="2">
    <location>
        <begin position="58"/>
        <end position="78"/>
    </location>
</feature>
<dbReference type="PROSITE" id="PS00018">
    <property type="entry name" value="EF_HAND_1"/>
    <property type="match status" value="1"/>
</dbReference>
<evidence type="ECO:0000259" key="2">
    <source>
        <dbReference type="Pfam" id="PF13202"/>
    </source>
</evidence>
<dbReference type="GO" id="GO:0005509">
    <property type="term" value="F:calcium ion binding"/>
    <property type="evidence" value="ECO:0007669"/>
    <property type="project" value="InterPro"/>
</dbReference>
<sequence length="100" mass="10075">MNKLALIAAAAMTAATFGAAGVLAQSATDDFSKTDANKDGIVSFDEAMGTYPTLTQILFDQADANTDGNLDETEFGTLLGLVAGLDDGATSSSEASSSAM</sequence>
<dbReference type="InterPro" id="IPR011992">
    <property type="entry name" value="EF-hand-dom_pair"/>
</dbReference>
<reference evidence="3" key="1">
    <citation type="submission" date="2020-07" db="EMBL/GenBank/DDBJ databases">
        <title>Huge and variable diversity of episymbiotic CPR bacteria and DPANN archaea in groundwater ecosystems.</title>
        <authorList>
            <person name="He C.Y."/>
            <person name="Keren R."/>
            <person name="Whittaker M."/>
            <person name="Farag I.F."/>
            <person name="Doudna J."/>
            <person name="Cate J.H.D."/>
            <person name="Banfield J.F."/>
        </authorList>
    </citation>
    <scope>NUCLEOTIDE SEQUENCE</scope>
    <source>
        <strain evidence="3">NC_groundwater_1586_Pr3_B-0.1um_66_15</strain>
    </source>
</reference>
<dbReference type="AlphaFoldDB" id="A0A933NXE4"/>
<dbReference type="EMBL" id="JACRAF010000004">
    <property type="protein sequence ID" value="MBI4920332.1"/>
    <property type="molecule type" value="Genomic_DNA"/>
</dbReference>
<feature type="chain" id="PRO_5037106466" description="EF-hand domain-containing protein" evidence="1">
    <location>
        <begin position="20"/>
        <end position="100"/>
    </location>
</feature>
<dbReference type="Pfam" id="PF13202">
    <property type="entry name" value="EF-hand_5"/>
    <property type="match status" value="2"/>
</dbReference>
<evidence type="ECO:0000313" key="4">
    <source>
        <dbReference type="Proteomes" id="UP000782610"/>
    </source>
</evidence>
<dbReference type="InterPro" id="IPR018247">
    <property type="entry name" value="EF_Hand_1_Ca_BS"/>
</dbReference>
<keyword evidence="1" id="KW-0732">Signal</keyword>
<organism evidence="3 4">
    <name type="scientific">Devosia nanyangense</name>
    <dbReference type="NCBI Taxonomy" id="1228055"/>
    <lineage>
        <taxon>Bacteria</taxon>
        <taxon>Pseudomonadati</taxon>
        <taxon>Pseudomonadota</taxon>
        <taxon>Alphaproteobacteria</taxon>
        <taxon>Hyphomicrobiales</taxon>
        <taxon>Devosiaceae</taxon>
        <taxon>Devosia</taxon>
    </lineage>
</organism>
<dbReference type="Gene3D" id="1.10.238.10">
    <property type="entry name" value="EF-hand"/>
    <property type="match status" value="1"/>
</dbReference>
<comment type="caution">
    <text evidence="3">The sequence shown here is derived from an EMBL/GenBank/DDBJ whole genome shotgun (WGS) entry which is preliminary data.</text>
</comment>
<evidence type="ECO:0000256" key="1">
    <source>
        <dbReference type="SAM" id="SignalP"/>
    </source>
</evidence>
<accession>A0A933NXE4</accession>
<gene>
    <name evidence="3" type="ORF">HY834_01160</name>
</gene>
<dbReference type="Proteomes" id="UP000782610">
    <property type="component" value="Unassembled WGS sequence"/>
</dbReference>
<dbReference type="InterPro" id="IPR002048">
    <property type="entry name" value="EF_hand_dom"/>
</dbReference>
<protein>
    <recommendedName>
        <fullName evidence="2">EF-hand domain-containing protein</fullName>
    </recommendedName>
</protein>
<evidence type="ECO:0000313" key="3">
    <source>
        <dbReference type="EMBL" id="MBI4920332.1"/>
    </source>
</evidence>
<feature type="signal peptide" evidence="1">
    <location>
        <begin position="1"/>
        <end position="19"/>
    </location>
</feature>